<keyword evidence="4" id="KW-1185">Reference proteome</keyword>
<evidence type="ECO:0000259" key="2">
    <source>
        <dbReference type="Pfam" id="PF22725"/>
    </source>
</evidence>
<dbReference type="EMBL" id="FZOL01000025">
    <property type="protein sequence ID" value="SNT13304.1"/>
    <property type="molecule type" value="Genomic_DNA"/>
</dbReference>
<feature type="domain" description="GFO/IDH/MocA-like oxidoreductase" evidence="2">
    <location>
        <begin position="130"/>
        <end position="266"/>
    </location>
</feature>
<protein>
    <submittedName>
        <fullName evidence="3">Predicted dehydrogenase</fullName>
    </submittedName>
</protein>
<dbReference type="Pfam" id="PF22725">
    <property type="entry name" value="GFO_IDH_MocA_C3"/>
    <property type="match status" value="1"/>
</dbReference>
<evidence type="ECO:0000313" key="3">
    <source>
        <dbReference type="EMBL" id="SNT13304.1"/>
    </source>
</evidence>
<organism evidence="3 4">
    <name type="scientific">Pseudomonas japonica</name>
    <dbReference type="NCBI Taxonomy" id="256466"/>
    <lineage>
        <taxon>Bacteria</taxon>
        <taxon>Pseudomonadati</taxon>
        <taxon>Pseudomonadota</taxon>
        <taxon>Gammaproteobacteria</taxon>
        <taxon>Pseudomonadales</taxon>
        <taxon>Pseudomonadaceae</taxon>
        <taxon>Pseudomonas</taxon>
    </lineage>
</organism>
<sequence>MKKIRIAVAGAGLIGRRHIELLQASAECELAAIVDPLPATAAFAESLGVPLYAELETLLAEQRPDGVILATPNHLHVEGALACVAHAVPTLIEKPVAHTLDEGKRLLAVAERAGAKLLVGHHRAHSAILEKAREVIAEGMLGNLVAVMGSALFYKPDDYFDAAPWRREAGGGPVLINMIHEIGNLRSLCGEIVAVQAQASSATRGFAVEDTVSISLRFASGALGTFLLSDTAACARSWEQTARENHDYPSYADEDCYVLAGTQGSLSIPSMRLKYYEQREQRSWWKPFETGVASLEEADPLARQLAHFCQVIRGEVQPRVTVRDGLRNLLIVEAISEAARTGQIVSTEQL</sequence>
<dbReference type="Proteomes" id="UP000198407">
    <property type="component" value="Unassembled WGS sequence"/>
</dbReference>
<dbReference type="Pfam" id="PF01408">
    <property type="entry name" value="GFO_IDH_MocA"/>
    <property type="match status" value="1"/>
</dbReference>
<dbReference type="PANTHER" id="PTHR43377">
    <property type="entry name" value="BILIVERDIN REDUCTASE A"/>
    <property type="match status" value="1"/>
</dbReference>
<dbReference type="InterPro" id="IPR051450">
    <property type="entry name" value="Gfo/Idh/MocA_Oxidoreductases"/>
</dbReference>
<gene>
    <name evidence="3" type="ORF">SAMN05444352_12547</name>
</gene>
<dbReference type="SUPFAM" id="SSF51735">
    <property type="entry name" value="NAD(P)-binding Rossmann-fold domains"/>
    <property type="match status" value="1"/>
</dbReference>
<dbReference type="Gene3D" id="3.40.50.720">
    <property type="entry name" value="NAD(P)-binding Rossmann-like Domain"/>
    <property type="match status" value="1"/>
</dbReference>
<dbReference type="SUPFAM" id="SSF55347">
    <property type="entry name" value="Glyceraldehyde-3-phosphate dehydrogenase-like, C-terminal domain"/>
    <property type="match status" value="1"/>
</dbReference>
<dbReference type="PANTHER" id="PTHR43377:SF8">
    <property type="entry name" value="BLR3664 PROTEIN"/>
    <property type="match status" value="1"/>
</dbReference>
<dbReference type="OrthoDB" id="9774191at2"/>
<dbReference type="InterPro" id="IPR000683">
    <property type="entry name" value="Gfo/Idh/MocA-like_OxRdtase_N"/>
</dbReference>
<proteinExistence type="predicted"/>
<evidence type="ECO:0000313" key="4">
    <source>
        <dbReference type="Proteomes" id="UP000198407"/>
    </source>
</evidence>
<name>A0A239K814_9PSED</name>
<reference evidence="4" key="1">
    <citation type="submission" date="2017-06" db="EMBL/GenBank/DDBJ databases">
        <authorList>
            <person name="Varghese N."/>
            <person name="Submissions S."/>
        </authorList>
    </citation>
    <scope>NUCLEOTIDE SEQUENCE [LARGE SCALE GENOMIC DNA]</scope>
    <source>
        <strain evidence="4">DSM 22348</strain>
    </source>
</reference>
<feature type="domain" description="Gfo/Idh/MocA-like oxidoreductase N-terminal" evidence="1">
    <location>
        <begin position="4"/>
        <end position="121"/>
    </location>
</feature>
<dbReference type="GO" id="GO:0000166">
    <property type="term" value="F:nucleotide binding"/>
    <property type="evidence" value="ECO:0007669"/>
    <property type="project" value="InterPro"/>
</dbReference>
<accession>A0A239K814</accession>
<dbReference type="STRING" id="1215104.GCA_000730585_02355"/>
<dbReference type="InterPro" id="IPR036291">
    <property type="entry name" value="NAD(P)-bd_dom_sf"/>
</dbReference>
<dbReference type="Gene3D" id="3.30.360.10">
    <property type="entry name" value="Dihydrodipicolinate Reductase, domain 2"/>
    <property type="match status" value="1"/>
</dbReference>
<evidence type="ECO:0000259" key="1">
    <source>
        <dbReference type="Pfam" id="PF01408"/>
    </source>
</evidence>
<dbReference type="AlphaFoldDB" id="A0A239K814"/>
<dbReference type="InterPro" id="IPR055170">
    <property type="entry name" value="GFO_IDH_MocA-like_dom"/>
</dbReference>
<dbReference type="RefSeq" id="WP_042125973.1">
    <property type="nucleotide sequence ID" value="NZ_FZOL01000025.1"/>
</dbReference>